<dbReference type="SUPFAM" id="SSF56219">
    <property type="entry name" value="DNase I-like"/>
    <property type="match status" value="1"/>
</dbReference>
<feature type="compositionally biased region" description="Basic and acidic residues" evidence="6">
    <location>
        <begin position="104"/>
        <end position="113"/>
    </location>
</feature>
<evidence type="ECO:0000256" key="2">
    <source>
        <dbReference type="ARBA" id="ARBA00022723"/>
    </source>
</evidence>
<comment type="caution">
    <text evidence="8">The sequence shown here is derived from an EMBL/GenBank/DDBJ whole genome shotgun (WGS) entry which is preliminary data.</text>
</comment>
<comment type="cofactor">
    <cofactor evidence="5">
        <name>Mg(2+)</name>
        <dbReference type="ChEBI" id="CHEBI:18420"/>
    </cofactor>
    <cofactor evidence="5">
        <name>Mn(2+)</name>
        <dbReference type="ChEBI" id="CHEBI:29035"/>
    </cofactor>
    <text evidence="5">Probably binds two magnesium or manganese ions per subunit.</text>
</comment>
<evidence type="ECO:0000313" key="8">
    <source>
        <dbReference type="EMBL" id="KAF9743393.1"/>
    </source>
</evidence>
<dbReference type="PANTHER" id="PTHR22748:SF4">
    <property type="entry name" value="DNA-(APURINIC OR APYRIMIDINIC SITE) ENDONUCLEASE 2"/>
    <property type="match status" value="1"/>
</dbReference>
<dbReference type="GO" id="GO:0003906">
    <property type="term" value="F:DNA-(apurinic or apyrimidinic site) endonuclease activity"/>
    <property type="evidence" value="ECO:0007669"/>
    <property type="project" value="TreeGrafter"/>
</dbReference>
<dbReference type="EMBL" id="JADCTT010000017">
    <property type="protein sequence ID" value="KAF9743393.1"/>
    <property type="molecule type" value="Genomic_DNA"/>
</dbReference>
<dbReference type="GO" id="GO:0003677">
    <property type="term" value="F:DNA binding"/>
    <property type="evidence" value="ECO:0007669"/>
    <property type="project" value="InterPro"/>
</dbReference>
<comment type="similarity">
    <text evidence="1">Belongs to the DNA repair enzymes AP/ExoA family.</text>
</comment>
<keyword evidence="5" id="KW-0464">Manganese</keyword>
<dbReference type="GO" id="GO:0006284">
    <property type="term" value="P:base-excision repair"/>
    <property type="evidence" value="ECO:0007669"/>
    <property type="project" value="TreeGrafter"/>
</dbReference>
<gene>
    <name evidence="8" type="ORF">IM811_006484</name>
</gene>
<organism evidence="8 9">
    <name type="scientific">Bionectria ochroleuca</name>
    <name type="common">Gliocladium roseum</name>
    <dbReference type="NCBI Taxonomy" id="29856"/>
    <lineage>
        <taxon>Eukaryota</taxon>
        <taxon>Fungi</taxon>
        <taxon>Dikarya</taxon>
        <taxon>Ascomycota</taxon>
        <taxon>Pezizomycotina</taxon>
        <taxon>Sordariomycetes</taxon>
        <taxon>Hypocreomycetidae</taxon>
        <taxon>Hypocreales</taxon>
        <taxon>Bionectriaceae</taxon>
        <taxon>Clonostachys</taxon>
    </lineage>
</organism>
<evidence type="ECO:0000256" key="4">
    <source>
        <dbReference type="ARBA" id="ARBA00022842"/>
    </source>
</evidence>
<feature type="binding site" evidence="5">
    <location>
        <position position="44"/>
    </location>
    <ligand>
        <name>Mg(2+)</name>
        <dbReference type="ChEBI" id="CHEBI:18420"/>
        <label>1</label>
    </ligand>
</feature>
<dbReference type="Proteomes" id="UP000616885">
    <property type="component" value="Unassembled WGS sequence"/>
</dbReference>
<evidence type="ECO:0000313" key="9">
    <source>
        <dbReference type="Proteomes" id="UP000616885"/>
    </source>
</evidence>
<evidence type="ECO:0000256" key="3">
    <source>
        <dbReference type="ARBA" id="ARBA00022801"/>
    </source>
</evidence>
<feature type="domain" description="Endonuclease/exonuclease/phosphatase" evidence="7">
    <location>
        <begin position="7"/>
        <end position="115"/>
    </location>
</feature>
<evidence type="ECO:0000256" key="1">
    <source>
        <dbReference type="ARBA" id="ARBA00007092"/>
    </source>
</evidence>
<name>A0A8H7K4S2_BIOOC</name>
<reference evidence="8" key="1">
    <citation type="submission" date="2020-10" db="EMBL/GenBank/DDBJ databases">
        <title>High-Quality Genome Resource of Clonostachys rosea strain S41 by Oxford Nanopore Long-Read Sequencing.</title>
        <authorList>
            <person name="Wang H."/>
        </authorList>
    </citation>
    <scope>NUCLEOTIDE SEQUENCE</scope>
    <source>
        <strain evidence="8">S41</strain>
    </source>
</reference>
<dbReference type="InterPro" id="IPR004808">
    <property type="entry name" value="AP_endonuc_1"/>
</dbReference>
<dbReference type="Gene3D" id="3.60.10.10">
    <property type="entry name" value="Endonuclease/exonuclease/phosphatase"/>
    <property type="match status" value="1"/>
</dbReference>
<keyword evidence="2 5" id="KW-0479">Metal-binding</keyword>
<evidence type="ECO:0000256" key="6">
    <source>
        <dbReference type="SAM" id="MobiDB-lite"/>
    </source>
</evidence>
<dbReference type="InterPro" id="IPR020847">
    <property type="entry name" value="AP_endonuclease_F1_BS"/>
</dbReference>
<dbReference type="AlphaFoldDB" id="A0A8H7K4S2"/>
<keyword evidence="4 5" id="KW-0460">Magnesium</keyword>
<protein>
    <recommendedName>
        <fullName evidence="7">Endonuclease/exonuclease/phosphatase domain-containing protein</fullName>
    </recommendedName>
</protein>
<dbReference type="InterPro" id="IPR036691">
    <property type="entry name" value="Endo/exonu/phosph_ase_sf"/>
</dbReference>
<dbReference type="GO" id="GO:0046872">
    <property type="term" value="F:metal ion binding"/>
    <property type="evidence" value="ECO:0007669"/>
    <property type="project" value="UniProtKB-KW"/>
</dbReference>
<evidence type="ECO:0000256" key="5">
    <source>
        <dbReference type="PIRSR" id="PIRSR604808-2"/>
    </source>
</evidence>
<keyword evidence="3" id="KW-0378">Hydrolase</keyword>
<dbReference type="InterPro" id="IPR005135">
    <property type="entry name" value="Endo/exonuclease/phosphatase"/>
</dbReference>
<dbReference type="Pfam" id="PF03372">
    <property type="entry name" value="Exo_endo_phos"/>
    <property type="match status" value="1"/>
</dbReference>
<feature type="compositionally biased region" description="Low complexity" evidence="6">
    <location>
        <begin position="114"/>
        <end position="129"/>
    </location>
</feature>
<dbReference type="GO" id="GO:0005634">
    <property type="term" value="C:nucleus"/>
    <property type="evidence" value="ECO:0007669"/>
    <property type="project" value="TreeGrafter"/>
</dbReference>
<evidence type="ECO:0000259" key="7">
    <source>
        <dbReference type="Pfam" id="PF03372"/>
    </source>
</evidence>
<dbReference type="PANTHER" id="PTHR22748">
    <property type="entry name" value="AP ENDONUCLEASE"/>
    <property type="match status" value="1"/>
</dbReference>
<dbReference type="GO" id="GO:0008081">
    <property type="term" value="F:phosphoric diester hydrolase activity"/>
    <property type="evidence" value="ECO:0007669"/>
    <property type="project" value="TreeGrafter"/>
</dbReference>
<feature type="binding site" evidence="5">
    <location>
        <position position="9"/>
    </location>
    <ligand>
        <name>Mg(2+)</name>
        <dbReference type="ChEBI" id="CHEBI:18420"/>
        <label>1</label>
    </ligand>
</feature>
<dbReference type="GO" id="GO:0008311">
    <property type="term" value="F:double-stranded DNA 3'-5' DNA exonuclease activity"/>
    <property type="evidence" value="ECO:0007669"/>
    <property type="project" value="TreeGrafter"/>
</dbReference>
<accession>A0A8H7K4S2</accession>
<proteinExistence type="inferred from homology"/>
<dbReference type="PROSITE" id="PS00726">
    <property type="entry name" value="AP_NUCLEASE_F1_1"/>
    <property type="match status" value="1"/>
</dbReference>
<sequence>MGFQITTWNVNGIRNPFAYEPWRSKRTFEHMFNILEADIVIMQETKIQKKDLSDEMVLISGWDVYFSLPREKKGYSGVAIYTRNTTCAPIRAEEGITGCIAAPDRPRATETSRRSSASEATRRLASSRAGWTRRPSTPKADA</sequence>
<feature type="region of interest" description="Disordered" evidence="6">
    <location>
        <begin position="100"/>
        <end position="142"/>
    </location>
</feature>